<reference evidence="1 2" key="1">
    <citation type="submission" date="2020-07" db="EMBL/GenBank/DDBJ databases">
        <title>Description of Limosilactobacillus balticus sp. nov., Limosilactobacillus agrestis sp. nov., Limosilactobacillus albertensis sp. nov., Limosilactobacillus rudii sp. nov., Limosilactobacillus fastidiosus sp. nov., five novel Limosilactobacillus species isolated from the vertebrate gastrointestinal tract, and proposal of 6 subspecies of Limosilactobacillus reuteri adapted to the gastrointestinal tract of specific vertebrate hosts.</title>
        <authorList>
            <person name="Li F."/>
            <person name="Cheng C."/>
            <person name="Zheng J."/>
            <person name="Quevedo R.M."/>
            <person name="Li J."/>
            <person name="Roos S."/>
            <person name="Gaenzle M.G."/>
            <person name="Walter J."/>
        </authorList>
    </citation>
    <scope>NUCLEOTIDE SEQUENCE [LARGE SCALE GENOMIC DNA]</scope>
    <source>
        <strain evidence="1 2">RRLNB_1_1</strain>
    </source>
</reference>
<proteinExistence type="predicted"/>
<comment type="caution">
    <text evidence="1">The sequence shown here is derived from an EMBL/GenBank/DDBJ whole genome shotgun (WGS) entry which is preliminary data.</text>
</comment>
<dbReference type="RefSeq" id="WP_182599161.1">
    <property type="nucleotide sequence ID" value="NZ_JACIVC010000070.1"/>
</dbReference>
<keyword evidence="2" id="KW-1185">Reference proteome</keyword>
<gene>
    <name evidence="1" type="ORF">H5S40_10990</name>
</gene>
<evidence type="ECO:0000313" key="1">
    <source>
        <dbReference type="EMBL" id="MBB1070671.1"/>
    </source>
</evidence>
<evidence type="ECO:0000313" key="2">
    <source>
        <dbReference type="Proteomes" id="UP000518316"/>
    </source>
</evidence>
<dbReference type="AlphaFoldDB" id="A0A7W3TU11"/>
<sequence length="232" mass="27053">MLFESQDDEIQKIDQDSITYISNICPFCNKTGRQIYITGFTTIGEADEGAGIVITKCTFCENTAIRVMSIDLATNDFGLNEYNEKYREKRIIPSVTEQEFPEIIITEYPKFSKIYRQSEIAESNNLDLICGMGYRRALEFLITDFLKKTKPELKEELEKPNMPFHTKIDKLPNEIRSLPKVSSWIGNDETHVIKRNKNLNIQDMKAFILALVKYIEMKEQLRRSTEIMNRKK</sequence>
<accession>A0A7W3TU11</accession>
<dbReference type="Proteomes" id="UP000518316">
    <property type="component" value="Unassembled WGS sequence"/>
</dbReference>
<protein>
    <submittedName>
        <fullName evidence="1">DUF4145 domain-containing protein</fullName>
    </submittedName>
</protein>
<organism evidence="1 2">
    <name type="scientific">Limosilactobacillus albertensis</name>
    <dbReference type="NCBI Taxonomy" id="2759752"/>
    <lineage>
        <taxon>Bacteria</taxon>
        <taxon>Bacillati</taxon>
        <taxon>Bacillota</taxon>
        <taxon>Bacilli</taxon>
        <taxon>Lactobacillales</taxon>
        <taxon>Lactobacillaceae</taxon>
        <taxon>Limosilactobacillus</taxon>
    </lineage>
</organism>
<dbReference type="EMBL" id="JACIVC010000070">
    <property type="protein sequence ID" value="MBB1070671.1"/>
    <property type="molecule type" value="Genomic_DNA"/>
</dbReference>
<name>A0A7W3TU11_9LACO</name>